<name>A0A0G4I292_9ALVE</name>
<reference evidence="3" key="1">
    <citation type="submission" date="2014-11" db="EMBL/GenBank/DDBJ databases">
        <authorList>
            <person name="Otto D Thomas"/>
            <person name="Naeem Raeece"/>
        </authorList>
    </citation>
    <scope>NUCLEOTIDE SEQUENCE</scope>
</reference>
<dbReference type="InterPro" id="IPR012677">
    <property type="entry name" value="Nucleotide-bd_a/b_plait_sf"/>
</dbReference>
<feature type="region of interest" description="Disordered" evidence="1">
    <location>
        <begin position="139"/>
        <end position="170"/>
    </location>
</feature>
<gene>
    <name evidence="3" type="ORF">Cvel_10317</name>
</gene>
<evidence type="ECO:0000259" key="2">
    <source>
        <dbReference type="Pfam" id="PF00076"/>
    </source>
</evidence>
<evidence type="ECO:0000256" key="1">
    <source>
        <dbReference type="SAM" id="MobiDB-lite"/>
    </source>
</evidence>
<sequence>MNLLCELHSHLVRAPKCVDCYERWCFLEDHFPKTADAHTKDRPCFCRKCWFEGQFSALPRDDENKRKIFVGNLLDRDGNLIPLDLLVTYFMSFGKVERIDHFKEQAEPFRPRPFGFVIYYKERYRQRALSQQYHAMKVPTGGGRERIHKLRVQAPKVDPREKSGSSRNRHSVFVKARLLPSWTQHIEGPPICDNTEGPPISDKSEGPPISDKSEGPPITDKSEGPRISDKSEGPPNSDKSEGPPISDAEKGGRGILRKGTCFGLPVRELPPLGVYCAFLEWSF</sequence>
<organism evidence="3">
    <name type="scientific">Chromera velia CCMP2878</name>
    <dbReference type="NCBI Taxonomy" id="1169474"/>
    <lineage>
        <taxon>Eukaryota</taxon>
        <taxon>Sar</taxon>
        <taxon>Alveolata</taxon>
        <taxon>Colpodellida</taxon>
        <taxon>Chromeraceae</taxon>
        <taxon>Chromera</taxon>
    </lineage>
</organism>
<feature type="region of interest" description="Disordered" evidence="1">
    <location>
        <begin position="185"/>
        <end position="254"/>
    </location>
</feature>
<feature type="compositionally biased region" description="Basic and acidic residues" evidence="1">
    <location>
        <begin position="220"/>
        <end position="232"/>
    </location>
</feature>
<proteinExistence type="predicted"/>
<feature type="domain" description="RRM" evidence="2">
    <location>
        <begin position="68"/>
        <end position="131"/>
    </location>
</feature>
<dbReference type="InterPro" id="IPR000504">
    <property type="entry name" value="RRM_dom"/>
</dbReference>
<dbReference type="Gene3D" id="3.30.70.330">
    <property type="match status" value="1"/>
</dbReference>
<dbReference type="SUPFAM" id="SSF54928">
    <property type="entry name" value="RNA-binding domain, RBD"/>
    <property type="match status" value="1"/>
</dbReference>
<dbReference type="VEuPathDB" id="CryptoDB:Cvel_10317"/>
<dbReference type="Pfam" id="PF00076">
    <property type="entry name" value="RRM_1"/>
    <property type="match status" value="1"/>
</dbReference>
<dbReference type="EMBL" id="CDMZ01004814">
    <property type="protein sequence ID" value="CEM50989.1"/>
    <property type="molecule type" value="Genomic_DNA"/>
</dbReference>
<protein>
    <recommendedName>
        <fullName evidence="2">RRM domain-containing protein</fullName>
    </recommendedName>
</protein>
<accession>A0A0G4I292</accession>
<dbReference type="GO" id="GO:0003723">
    <property type="term" value="F:RNA binding"/>
    <property type="evidence" value="ECO:0007669"/>
    <property type="project" value="InterPro"/>
</dbReference>
<evidence type="ECO:0000313" key="3">
    <source>
        <dbReference type="EMBL" id="CEM50989.1"/>
    </source>
</evidence>
<dbReference type="AlphaFoldDB" id="A0A0G4I292"/>
<dbReference type="InterPro" id="IPR035979">
    <property type="entry name" value="RBD_domain_sf"/>
</dbReference>